<keyword evidence="3" id="KW-1185">Reference proteome</keyword>
<organism evidence="2 3">
    <name type="scientific">Aureibacillus halotolerans</name>
    <dbReference type="NCBI Taxonomy" id="1508390"/>
    <lineage>
        <taxon>Bacteria</taxon>
        <taxon>Bacillati</taxon>
        <taxon>Bacillota</taxon>
        <taxon>Bacilli</taxon>
        <taxon>Bacillales</taxon>
        <taxon>Bacillaceae</taxon>
        <taxon>Aureibacillus</taxon>
    </lineage>
</organism>
<protein>
    <submittedName>
        <fullName evidence="2">YlaH-like protein</fullName>
    </submittedName>
</protein>
<evidence type="ECO:0000313" key="2">
    <source>
        <dbReference type="EMBL" id="TDQ42274.1"/>
    </source>
</evidence>
<keyword evidence="1" id="KW-1133">Transmembrane helix</keyword>
<gene>
    <name evidence="2" type="ORF">EV213_102305</name>
</gene>
<proteinExistence type="predicted"/>
<dbReference type="AlphaFoldDB" id="A0A4R6UGL0"/>
<sequence length="119" mass="13410">MAETIVVPTDMWPIANFIFQGYVGKTIPVDNLDQLALNLFFLYCIIVVLSVLVYNLGFARKLPILKNVIIYVMLLIGCMPLTVMGMGLPVAEGMFVIAIIFGVYRFRLHRGRKNQSQQA</sequence>
<feature type="transmembrane region" description="Helical" evidence="1">
    <location>
        <begin position="68"/>
        <end position="84"/>
    </location>
</feature>
<feature type="transmembrane region" description="Helical" evidence="1">
    <location>
        <begin position="35"/>
        <end position="56"/>
    </location>
</feature>
<evidence type="ECO:0000256" key="1">
    <source>
        <dbReference type="SAM" id="Phobius"/>
    </source>
</evidence>
<name>A0A4R6UGL0_9BACI</name>
<dbReference type="Proteomes" id="UP000295632">
    <property type="component" value="Unassembled WGS sequence"/>
</dbReference>
<evidence type="ECO:0000313" key="3">
    <source>
        <dbReference type="Proteomes" id="UP000295632"/>
    </source>
</evidence>
<reference evidence="2 3" key="1">
    <citation type="submission" date="2019-03" db="EMBL/GenBank/DDBJ databases">
        <title>Genomic Encyclopedia of Type Strains, Phase IV (KMG-IV): sequencing the most valuable type-strain genomes for metagenomic binning, comparative biology and taxonomic classification.</title>
        <authorList>
            <person name="Goeker M."/>
        </authorList>
    </citation>
    <scope>NUCLEOTIDE SEQUENCE [LARGE SCALE GENOMIC DNA]</scope>
    <source>
        <strain evidence="2 3">DSM 28697</strain>
    </source>
</reference>
<feature type="transmembrane region" description="Helical" evidence="1">
    <location>
        <begin position="90"/>
        <end position="108"/>
    </location>
</feature>
<dbReference type="Pfam" id="PF14036">
    <property type="entry name" value="YlaH"/>
    <property type="match status" value="1"/>
</dbReference>
<accession>A0A4R6UGL0</accession>
<comment type="caution">
    <text evidence="2">The sequence shown here is derived from an EMBL/GenBank/DDBJ whole genome shotgun (WGS) entry which is preliminary data.</text>
</comment>
<dbReference type="EMBL" id="SNYJ01000002">
    <property type="protein sequence ID" value="TDQ42274.1"/>
    <property type="molecule type" value="Genomic_DNA"/>
</dbReference>
<keyword evidence="1" id="KW-0472">Membrane</keyword>
<keyword evidence="1" id="KW-0812">Transmembrane</keyword>
<dbReference type="InterPro" id="IPR025620">
    <property type="entry name" value="YlaH"/>
</dbReference>